<dbReference type="PANTHER" id="PTHR32305:SF15">
    <property type="entry name" value="PROTEIN RHSA-RELATED"/>
    <property type="match status" value="1"/>
</dbReference>
<dbReference type="PANTHER" id="PTHR32305">
    <property type="match status" value="1"/>
</dbReference>
<proteinExistence type="predicted"/>
<feature type="region of interest" description="Disordered" evidence="4">
    <location>
        <begin position="2124"/>
        <end position="2218"/>
    </location>
</feature>
<dbReference type="InterPro" id="IPR022044">
    <property type="entry name" value="TcdB_toxin_mid/C"/>
</dbReference>
<feature type="region of interest" description="Disordered" evidence="4">
    <location>
        <begin position="2289"/>
        <end position="2316"/>
    </location>
</feature>
<dbReference type="Pfam" id="PF12255">
    <property type="entry name" value="TcdB_toxin_midC"/>
    <property type="match status" value="1"/>
</dbReference>
<evidence type="ECO:0000256" key="3">
    <source>
        <dbReference type="ARBA" id="ARBA00023026"/>
    </source>
</evidence>
<evidence type="ECO:0000259" key="6">
    <source>
        <dbReference type="Pfam" id="PF12255"/>
    </source>
</evidence>
<keyword evidence="3" id="KW-0843">Virulence</keyword>
<feature type="domain" description="Insecticide toxin TcdB middle/C-terminal" evidence="6">
    <location>
        <begin position="868"/>
        <end position="962"/>
    </location>
</feature>
<dbReference type="InterPro" id="IPR050708">
    <property type="entry name" value="T6SS_VgrG/RHS"/>
</dbReference>
<protein>
    <submittedName>
        <fullName evidence="8">SpvB/TcaC N-terminal domain-containing protein</fullName>
    </submittedName>
</protein>
<evidence type="ECO:0000259" key="7">
    <source>
        <dbReference type="Pfam" id="PF12256"/>
    </source>
</evidence>
<dbReference type="InterPro" id="IPR022385">
    <property type="entry name" value="Rhs_assc_core"/>
</dbReference>
<evidence type="ECO:0000256" key="2">
    <source>
        <dbReference type="ARBA" id="ARBA00022525"/>
    </source>
</evidence>
<evidence type="ECO:0000313" key="8">
    <source>
        <dbReference type="EMBL" id="MFI6504875.1"/>
    </source>
</evidence>
<evidence type="ECO:0000313" key="9">
    <source>
        <dbReference type="Proteomes" id="UP001612741"/>
    </source>
</evidence>
<dbReference type="SUPFAM" id="SSF69318">
    <property type="entry name" value="Integrin alpha N-terminal domain"/>
    <property type="match status" value="1"/>
</dbReference>
<keyword evidence="2" id="KW-0964">Secreted</keyword>
<name>A0ABW7ZAN5_9ACTN</name>
<dbReference type="Gene3D" id="2.180.10.10">
    <property type="entry name" value="RHS repeat-associated core"/>
    <property type="match status" value="1"/>
</dbReference>
<evidence type="ECO:0000256" key="5">
    <source>
        <dbReference type="SAM" id="Phobius"/>
    </source>
</evidence>
<gene>
    <name evidence="8" type="ORF">ACIBG2_46345</name>
</gene>
<dbReference type="InterPro" id="IPR022045">
    <property type="entry name" value="TcdB_toxin_mid/N"/>
</dbReference>
<dbReference type="InterPro" id="IPR028994">
    <property type="entry name" value="Integrin_alpha_N"/>
</dbReference>
<dbReference type="RefSeq" id="WP_397090810.1">
    <property type="nucleotide sequence ID" value="NZ_JBITGY010000016.1"/>
</dbReference>
<dbReference type="InterPro" id="IPR003284">
    <property type="entry name" value="Sal_SpvB"/>
</dbReference>
<keyword evidence="9" id="KW-1185">Reference proteome</keyword>
<feature type="domain" description="Insecticide toxin TcdB middle/N-terminal" evidence="7">
    <location>
        <begin position="665"/>
        <end position="795"/>
    </location>
</feature>
<keyword evidence="5" id="KW-0472">Membrane</keyword>
<accession>A0ABW7ZAN5</accession>
<dbReference type="Proteomes" id="UP001612741">
    <property type="component" value="Unassembled WGS sequence"/>
</dbReference>
<sequence length="2449" mass="264274">MARRQDASPSAHGGPSAGGGRAPGPLTPMLSMPKGGGAIRGLGERFGANAPLGTAAMTIPLPLSPSRSDFQPDLALSYDSSSGNGPFGLGWQLPLPHVTRRIDRGVPRYDAGDTFRLARDDLVEAGRSTAPGHTVTRFVRRVEGAFARVERWTRLTDGDVHWRTLTGENILSVFGRTPAERISDPADPGRVFTWLLSETRDPYGNAVVYEYQPEDTAGVDLTQPHELARGARTAARYLKRVRYGNRVPLLDASGRRPAELSRDLRASADWMFELVLDYGDHAGTDPLPDRPRPARRDPFSSYRQGFELRQYRLCRRALMFHHFPLEPGMGAGTLVAALELEYGEGPLAQLASVTRHGYRRDPAGGYERASLPPVRLEYTPATIGHTVAEAKLENVPAGPYQWIDLYGEGMPGILTEHQGTWYYKHNLGGGRFGPHQAVATRPSPGRLGGGRQVLLDLSGDGRLDVVALAGSLTGFAGGTDGKGWREHAPFRELPQLDLTRDDVRLADLSGDGLADLLVTGDDALTWYPSLGERGFGPGLRVSLPDREERGPKLVRADEEQAVFLADMSGDGLYDLVRVRNAEICYWPSLGHGRFGERIVTSRSPLLEEKGRFSARNVRLADVDGTGTADVIYLGGTARLWFNESGNSWSAPIELPSFPHLDDLSAVTVTDLLGSGTACLVWSTPAAVDAPSPLRYVDLMAGGPPRLLSRVTNSMGAETVIRYAPSTRFYTADQRAGRPWLTRLPFPLHVVEQVESIDHVDGTRLVSRYAYRHGYFDPGEREFRGFALIERTDSESFADYVRGTQRAGGHQELAPELFQPPVTTRSWFHTGAFEDLDELHREFYRQRRELPPTAFPPGLSTGDYRACVAALKGLPLRQEVYSHDGTPAQAHPYAITEHRYAVRRVQDGAVLPVGVETLTLHGERDPGDERAEHALVLESDAFGRPLTSAAVVYGRAGRDPELPQQVAGDQARTYVTCTRTDRTPAIGTVSDHRLPAPAESRTYQLTGVAKAGGRYSLVELRAGFTAAADVDYAVTPAEDAPRRRLLERSRTLYRGDDLAPLPLGRQSALGLTFESYRLAFTGPVIDAHYAGVVTAADWAAAGYRDLDGDGDRWIPSGTSRYPADPAAAFYLPDGARDPFGVETRIAYDRYHLLAESVSVTQAAWQRTSVVNDYRVLGPVELTDPNRNRTAVAYDPLGLPVRRAVMGKAGSADGDTLDDPTEVLEYDLTRWASGGRPNVTRRRAREQHGQPGTAWHESYVYASGSGGVALVKTQAPGGWLATGRTIVNNKGNPVKQYEPYFSPTPEYDDFEVLATVGVTPVIRYDPLGRAVRTDLPDGTFTTVTVGAWRLEVHDANDTVLASDWYAERGSPDPAGPEPADPDRRAAWLAARHARTPAAAHLDPLGRTILTVSRHEDGRTASIRSELDLTGRHAAVFDQLGRRTSSGFTSMTGLPVFGTTAERGGRWTFADAGGGLVRSWDEHGRVFRAAYDALRRPTGLAVRDGTGPQVLLHHVVYGDRHPDALARNLNGAAHQTFDQAGVITVESADFKGVPHAISRRLTADPAVPADWQPVADAAGYPAAQAAAATLLDPAPPFTSSAVYDALNRPREITLPDGTVLAPAYDRAGRLAALGARLGGQGPVRVFLAGQTYDAKGRRLTAEHGNGVRLRYGYDPASLRLTELAAGDLQRLRYTYDPVGNVTAIRDDAQQTRFFANAVVTPETRYTYDALYQLLTATGRELAAGNDAIRDAGDLAGIVPLPHVNDTAAVRPYTEHYAYDAAGNLTSLRHVAAVNGGTWTRHYRYRYQDDPADRTNRLAATSRPGDPEAGPYTETYAYDRYGNVAGLSQHDFLWNALDQLQEIDLGTGGTARYAYGADGGRVRAVVRRPNGLVRERVYLGALEIYRERQGTAAPHLVRNTLHISDDSGQIAQVSIKTVDSGGSDPDNPLGAPVIRYQYGNHLGSAVLETDDQGGVTGYEEYHPYGTTAYRSAKSAAGLSLKRYRFGRRERDEESGLYYCGARYYAAWLGRWISPDPAGFADGLNQYRYCRNNPVMYGDPDGRQPSPLGQVSWEVPSSVYMEAGRRVPDAVAITRFEAWLARAHPDRAYRPGTVTIDWNSMRGRRGPTFNAEWTPGGAALPSRGDFGHVEPMQRQPKAEYTDPADRATRTTENEHTTPHAQSEAVEPGYDQRAYRRDPTVRSPRGVSLDKTRGDNARSTVIQNRAATGRPIDITQDIDMAGNAEFHRANEAARTAGRPHIANPGSINRGTLAQMGQRFQRGQGTSPPAGAVIEEPDIRPWTPPSGSGGGSGGGGARTGGGGAGRVAGSLASTLVPGFAEAELAGIYAHSFTAGTLGVTGPAAEVAAAISAAPTTFAFAVTLPALGGGIAGNVAESAAAGLGASRNVSIGAAVLAAAGTGAIIGTFIPIPGVGTAAGAAIGAAIGVIGYGLSKLF</sequence>
<reference evidence="8 9" key="1">
    <citation type="submission" date="2024-10" db="EMBL/GenBank/DDBJ databases">
        <title>The Natural Products Discovery Center: Release of the First 8490 Sequenced Strains for Exploring Actinobacteria Biosynthetic Diversity.</title>
        <authorList>
            <person name="Kalkreuter E."/>
            <person name="Kautsar S.A."/>
            <person name="Yang D."/>
            <person name="Bader C.D."/>
            <person name="Teijaro C.N."/>
            <person name="Fluegel L."/>
            <person name="Davis C.M."/>
            <person name="Simpson J.R."/>
            <person name="Lauterbach L."/>
            <person name="Steele A.D."/>
            <person name="Gui C."/>
            <person name="Meng S."/>
            <person name="Li G."/>
            <person name="Viehrig K."/>
            <person name="Ye F."/>
            <person name="Su P."/>
            <person name="Kiefer A.F."/>
            <person name="Nichols A."/>
            <person name="Cepeda A.J."/>
            <person name="Yan W."/>
            <person name="Fan B."/>
            <person name="Jiang Y."/>
            <person name="Adhikari A."/>
            <person name="Zheng C.-J."/>
            <person name="Schuster L."/>
            <person name="Cowan T.M."/>
            <person name="Smanski M.J."/>
            <person name="Chevrette M.G."/>
            <person name="De Carvalho L.P.S."/>
            <person name="Shen B."/>
        </authorList>
    </citation>
    <scope>NUCLEOTIDE SEQUENCE [LARGE SCALE GENOMIC DNA]</scope>
    <source>
        <strain evidence="8 9">NPDC050545</strain>
    </source>
</reference>
<feature type="compositionally biased region" description="Basic and acidic residues" evidence="4">
    <location>
        <begin position="2151"/>
        <end position="2172"/>
    </location>
</feature>
<evidence type="ECO:0000256" key="1">
    <source>
        <dbReference type="ARBA" id="ARBA00004613"/>
    </source>
</evidence>
<dbReference type="NCBIfam" id="TIGR03696">
    <property type="entry name" value="Rhs_assc_core"/>
    <property type="match status" value="1"/>
</dbReference>
<feature type="transmembrane region" description="Helical" evidence="5">
    <location>
        <begin position="2400"/>
        <end position="2421"/>
    </location>
</feature>
<evidence type="ECO:0000256" key="4">
    <source>
        <dbReference type="SAM" id="MobiDB-lite"/>
    </source>
</evidence>
<keyword evidence="5" id="KW-1133">Transmembrane helix</keyword>
<feature type="transmembrane region" description="Helical" evidence="5">
    <location>
        <begin position="2427"/>
        <end position="2445"/>
    </location>
</feature>
<dbReference type="Pfam" id="PF12256">
    <property type="entry name" value="TcdB_toxin_midN"/>
    <property type="match status" value="1"/>
</dbReference>
<comment type="subcellular location">
    <subcellularLocation>
        <location evidence="1">Secreted</location>
    </subcellularLocation>
</comment>
<feature type="transmembrane region" description="Helical" evidence="5">
    <location>
        <begin position="2370"/>
        <end position="2388"/>
    </location>
</feature>
<dbReference type="PRINTS" id="PR01341">
    <property type="entry name" value="SALSPVBPROT"/>
</dbReference>
<organism evidence="8 9">
    <name type="scientific">Nonomuraea typhae</name>
    <dbReference type="NCBI Taxonomy" id="2603600"/>
    <lineage>
        <taxon>Bacteria</taxon>
        <taxon>Bacillati</taxon>
        <taxon>Actinomycetota</taxon>
        <taxon>Actinomycetes</taxon>
        <taxon>Streptosporangiales</taxon>
        <taxon>Streptosporangiaceae</taxon>
        <taxon>Nonomuraea</taxon>
    </lineage>
</organism>
<keyword evidence="5" id="KW-0812">Transmembrane</keyword>
<feature type="region of interest" description="Disordered" evidence="4">
    <location>
        <begin position="1"/>
        <end position="38"/>
    </location>
</feature>
<comment type="caution">
    <text evidence="8">The sequence shown here is derived from an EMBL/GenBank/DDBJ whole genome shotgun (WGS) entry which is preliminary data.</text>
</comment>
<dbReference type="EMBL" id="JBITGY010000016">
    <property type="protein sequence ID" value="MFI6504875.1"/>
    <property type="molecule type" value="Genomic_DNA"/>
</dbReference>
<dbReference type="Pfam" id="PF03534">
    <property type="entry name" value="SpvB"/>
    <property type="match status" value="1"/>
</dbReference>
<feature type="compositionally biased region" description="Gly residues" evidence="4">
    <location>
        <begin position="2300"/>
        <end position="2316"/>
    </location>
</feature>